<dbReference type="PANTHER" id="PTHR40940">
    <property type="entry name" value="PROTEIN BATD-RELATED"/>
    <property type="match status" value="1"/>
</dbReference>
<reference evidence="2 3" key="1">
    <citation type="submission" date="2016-10" db="EMBL/GenBank/DDBJ databases">
        <authorList>
            <person name="de Groot N.N."/>
        </authorList>
    </citation>
    <scope>NUCLEOTIDE SEQUENCE [LARGE SCALE GENOMIC DNA]</scope>
    <source>
        <strain evidence="2 3">DSM 29316</strain>
    </source>
</reference>
<keyword evidence="1" id="KW-0732">Signal</keyword>
<proteinExistence type="predicted"/>
<feature type="chain" id="PRO_5011709782" evidence="1">
    <location>
        <begin position="18"/>
        <end position="400"/>
    </location>
</feature>
<accession>A0A1I0YGE6</accession>
<sequence length="400" mass="44649">MRWVVMWFLVLTGVAGAQTSEVFPDELRLTVTVEQSAEMPFQGEMILLTIHGAYRRHITLENLVQPDLEGFNWMQLGEDHWYETRESGRPVKNFRRRMALFPENAGELTIGAFTHELTLTDEGDDWFDHAITSEPVTITVRAAPATEGWWLPVRSLRVSDQWSNAPDQLQPGEGVLRVIRVEAVGASPEMLPPMPELTSPSAMIFPHPEKRLVELSPEGPIAYTFWRWTIQPTNTTSAIVEPIVFDYFNTQTRQSHEVNISAQRIAYTQSEIAPVATVPDSASLRPGGVMLGLCLGVGLAGVALLAGRRVSVVPQNAFFDPLRRQLRAGLRRDDPRQVRRAMAALMRRDGSGKAESALLSDLDAALFAPTPTHPDLRRLVRAFVTARRKRATTLPTETIG</sequence>
<keyword evidence="3" id="KW-1185">Reference proteome</keyword>
<protein>
    <submittedName>
        <fullName evidence="2">Oxygen tolerance</fullName>
    </submittedName>
</protein>
<organism evidence="2 3">
    <name type="scientific">Poseidonocella pacifica</name>
    <dbReference type="NCBI Taxonomy" id="871651"/>
    <lineage>
        <taxon>Bacteria</taxon>
        <taxon>Pseudomonadati</taxon>
        <taxon>Pseudomonadota</taxon>
        <taxon>Alphaproteobacteria</taxon>
        <taxon>Rhodobacterales</taxon>
        <taxon>Roseobacteraceae</taxon>
        <taxon>Poseidonocella</taxon>
    </lineage>
</organism>
<dbReference type="AlphaFoldDB" id="A0A1I0YGE6"/>
<dbReference type="RefSeq" id="WP_092066435.1">
    <property type="nucleotide sequence ID" value="NZ_FOJU01000005.1"/>
</dbReference>
<dbReference type="OrthoDB" id="7688940at2"/>
<feature type="signal peptide" evidence="1">
    <location>
        <begin position="1"/>
        <end position="17"/>
    </location>
</feature>
<name>A0A1I0YGE6_9RHOB</name>
<dbReference type="InterPro" id="IPR025738">
    <property type="entry name" value="BatD"/>
</dbReference>
<evidence type="ECO:0000256" key="1">
    <source>
        <dbReference type="SAM" id="SignalP"/>
    </source>
</evidence>
<dbReference type="EMBL" id="FOJU01000005">
    <property type="protein sequence ID" value="SFB12242.1"/>
    <property type="molecule type" value="Genomic_DNA"/>
</dbReference>
<dbReference type="STRING" id="871651.SAMN05421688_3057"/>
<evidence type="ECO:0000313" key="2">
    <source>
        <dbReference type="EMBL" id="SFB12242.1"/>
    </source>
</evidence>
<evidence type="ECO:0000313" key="3">
    <source>
        <dbReference type="Proteomes" id="UP000198796"/>
    </source>
</evidence>
<dbReference type="PANTHER" id="PTHR40940:SF2">
    <property type="entry name" value="BATD"/>
    <property type="match status" value="1"/>
</dbReference>
<gene>
    <name evidence="2" type="ORF">SAMN05421688_3057</name>
</gene>
<dbReference type="Proteomes" id="UP000198796">
    <property type="component" value="Unassembled WGS sequence"/>
</dbReference>